<dbReference type="FunFam" id="1.10.220.10:FF:000005">
    <property type="entry name" value="Annexin"/>
    <property type="match status" value="1"/>
</dbReference>
<dbReference type="Gramene" id="rna13700">
    <property type="protein sequence ID" value="RHN65810.1"/>
    <property type="gene ID" value="gene13700"/>
</dbReference>
<dbReference type="OMA" id="IKKWICA"/>
<dbReference type="SUPFAM" id="SSF47874">
    <property type="entry name" value="Annexin"/>
    <property type="match status" value="1"/>
</dbReference>
<evidence type="ECO:0000313" key="4">
    <source>
        <dbReference type="EMBL" id="RHN65810.1"/>
    </source>
</evidence>
<comment type="similarity">
    <text evidence="1">Belongs to the annexin family.</text>
</comment>
<dbReference type="InterPro" id="IPR037104">
    <property type="entry name" value="Annexin_sf"/>
</dbReference>
<organism evidence="4 5">
    <name type="scientific">Medicago truncatula</name>
    <name type="common">Barrel medic</name>
    <name type="synonym">Medicago tribuloides</name>
    <dbReference type="NCBI Taxonomy" id="3880"/>
    <lineage>
        <taxon>Eukaryota</taxon>
        <taxon>Viridiplantae</taxon>
        <taxon>Streptophyta</taxon>
        <taxon>Embryophyta</taxon>
        <taxon>Tracheophyta</taxon>
        <taxon>Spermatophyta</taxon>
        <taxon>Magnoliopsida</taxon>
        <taxon>eudicotyledons</taxon>
        <taxon>Gunneridae</taxon>
        <taxon>Pentapetalae</taxon>
        <taxon>rosids</taxon>
        <taxon>fabids</taxon>
        <taxon>Fabales</taxon>
        <taxon>Fabaceae</taxon>
        <taxon>Papilionoideae</taxon>
        <taxon>50 kb inversion clade</taxon>
        <taxon>NPAAA clade</taxon>
        <taxon>Hologalegina</taxon>
        <taxon>IRL clade</taxon>
        <taxon>Trifolieae</taxon>
        <taxon>Medicago</taxon>
    </lineage>
</organism>
<dbReference type="Gene3D" id="1.10.220.10">
    <property type="entry name" value="Annexin"/>
    <property type="match status" value="1"/>
</dbReference>
<name>A0A396IKM9_MEDTR</name>
<dbReference type="PANTHER" id="PTHR10502">
    <property type="entry name" value="ANNEXIN"/>
    <property type="match status" value="1"/>
</dbReference>
<dbReference type="EMBL" id="PSQE01000003">
    <property type="protein sequence ID" value="RHN65810.1"/>
    <property type="molecule type" value="Genomic_DNA"/>
</dbReference>
<dbReference type="PROSITE" id="PS51897">
    <property type="entry name" value="ANNEXIN_2"/>
    <property type="match status" value="1"/>
</dbReference>
<protein>
    <submittedName>
        <fullName evidence="4">Putative annexin</fullName>
    </submittedName>
</protein>
<evidence type="ECO:0000313" key="5">
    <source>
        <dbReference type="Proteomes" id="UP000265566"/>
    </source>
</evidence>
<evidence type="ECO:0000256" key="1">
    <source>
        <dbReference type="ARBA" id="ARBA00007831"/>
    </source>
</evidence>
<dbReference type="InterPro" id="IPR001464">
    <property type="entry name" value="Annexin"/>
</dbReference>
<dbReference type="Proteomes" id="UP000265566">
    <property type="component" value="Chromosome 3"/>
</dbReference>
<comment type="caution">
    <text evidence="4">The sequence shown here is derived from an EMBL/GenBank/DDBJ whole genome shotgun (WGS) entry which is preliminary data.</text>
</comment>
<sequence>MVSLIAPSNHSPVEDAEVLQRAVKGWGADEKAIIAILGHRNGTQRTQIRQAYYELYQEDLIKRLEFELSGDFEVHTRRKKKLSIKYIKIDVPKRKYILKLKFC</sequence>
<dbReference type="Pfam" id="PF00191">
    <property type="entry name" value="Annexin"/>
    <property type="match status" value="1"/>
</dbReference>
<dbReference type="AlphaFoldDB" id="A0A396IKM9"/>
<evidence type="ECO:0000256" key="2">
    <source>
        <dbReference type="ARBA" id="ARBA00022737"/>
    </source>
</evidence>
<reference evidence="5" key="1">
    <citation type="journal article" date="2018" name="Nat. Plants">
        <title>Whole-genome landscape of Medicago truncatula symbiotic genes.</title>
        <authorList>
            <person name="Pecrix Y."/>
            <person name="Staton S.E."/>
            <person name="Sallet E."/>
            <person name="Lelandais-Briere C."/>
            <person name="Moreau S."/>
            <person name="Carrere S."/>
            <person name="Blein T."/>
            <person name="Jardinaud M.F."/>
            <person name="Latrasse D."/>
            <person name="Zouine M."/>
            <person name="Zahm M."/>
            <person name="Kreplak J."/>
            <person name="Mayjonade B."/>
            <person name="Satge C."/>
            <person name="Perez M."/>
            <person name="Cauet S."/>
            <person name="Marande W."/>
            <person name="Chantry-Darmon C."/>
            <person name="Lopez-Roques C."/>
            <person name="Bouchez O."/>
            <person name="Berard A."/>
            <person name="Debelle F."/>
            <person name="Munos S."/>
            <person name="Bendahmane A."/>
            <person name="Berges H."/>
            <person name="Niebel A."/>
            <person name="Buitink J."/>
            <person name="Frugier F."/>
            <person name="Benhamed M."/>
            <person name="Crespi M."/>
            <person name="Gouzy J."/>
            <person name="Gamas P."/>
        </authorList>
    </citation>
    <scope>NUCLEOTIDE SEQUENCE [LARGE SCALE GENOMIC DNA]</scope>
    <source>
        <strain evidence="5">cv. Jemalong A17</strain>
    </source>
</reference>
<gene>
    <name evidence="4" type="ORF">MtrunA17_Chr3g0084011</name>
</gene>
<dbReference type="InterPro" id="IPR018502">
    <property type="entry name" value="Annexin_repeat"/>
</dbReference>
<evidence type="ECO:0000256" key="3">
    <source>
        <dbReference type="ARBA" id="ARBA00023216"/>
    </source>
</evidence>
<accession>A0A396IKM9</accession>
<dbReference type="GO" id="GO:0005509">
    <property type="term" value="F:calcium ion binding"/>
    <property type="evidence" value="ECO:0007669"/>
    <property type="project" value="InterPro"/>
</dbReference>
<dbReference type="PANTHER" id="PTHR10502:SF203">
    <property type="entry name" value="ANNEXIN"/>
    <property type="match status" value="1"/>
</dbReference>
<keyword evidence="3" id="KW-0041">Annexin</keyword>
<keyword evidence="2" id="KW-0677">Repeat</keyword>
<dbReference type="PRINTS" id="PR00196">
    <property type="entry name" value="ANNEXIN"/>
</dbReference>
<dbReference type="SMART" id="SM00335">
    <property type="entry name" value="ANX"/>
    <property type="match status" value="1"/>
</dbReference>
<dbReference type="GO" id="GO:0006950">
    <property type="term" value="P:response to stress"/>
    <property type="evidence" value="ECO:0007669"/>
    <property type="project" value="UniProtKB-ARBA"/>
</dbReference>
<dbReference type="GO" id="GO:0005544">
    <property type="term" value="F:calcium-dependent phospholipid binding"/>
    <property type="evidence" value="ECO:0007669"/>
    <property type="project" value="InterPro"/>
</dbReference>
<proteinExistence type="inferred from homology"/>